<sequence length="211" mass="24448">MCTTLRLGIGVDAKREKQLKQKTMGYRLDLALPVHPKVEVTNHGDCDHKHDEEKYDQDSCSCKTIDDLEEQENRGTKRSDSSNLDVYHDNSGDTSLGQKHELAKKLHLLPRQIEVWFQNRRARTKLKQIEQECALLKKCCETLSEENRRLKKELLEARFSSKLDLDQPQLSPSFYIRYSSKTDASPSVKERALLFKEAQDSVKKKPLFKIT</sequence>
<dbReference type="PROSITE" id="PS50071">
    <property type="entry name" value="HOMEOBOX_2"/>
    <property type="match status" value="1"/>
</dbReference>
<evidence type="ECO:0000256" key="9">
    <source>
        <dbReference type="RuleBase" id="RU000682"/>
    </source>
</evidence>
<feature type="compositionally biased region" description="Basic and acidic residues" evidence="11">
    <location>
        <begin position="71"/>
        <end position="91"/>
    </location>
</feature>
<dbReference type="InterPro" id="IPR001356">
    <property type="entry name" value="HD"/>
</dbReference>
<evidence type="ECO:0000256" key="4">
    <source>
        <dbReference type="ARBA" id="ARBA00023125"/>
    </source>
</evidence>
<dbReference type="InterPro" id="IPR050762">
    <property type="entry name" value="HD-ZIP_Homeobox_LZ_Class_II"/>
</dbReference>
<dbReference type="PROSITE" id="PS00027">
    <property type="entry name" value="HOMEOBOX_1"/>
    <property type="match status" value="1"/>
</dbReference>
<evidence type="ECO:0000256" key="6">
    <source>
        <dbReference type="ARBA" id="ARBA00023163"/>
    </source>
</evidence>
<dbReference type="PANTHER" id="PTHR45714:SF72">
    <property type="entry name" value="HOMEOBOX-LEUCINE ZIPPER PROTEIN HOX26-RELATED"/>
    <property type="match status" value="1"/>
</dbReference>
<keyword evidence="14" id="KW-1185">Reference proteome</keyword>
<evidence type="ECO:0000256" key="10">
    <source>
        <dbReference type="SAM" id="Coils"/>
    </source>
</evidence>
<evidence type="ECO:0000256" key="2">
    <source>
        <dbReference type="ARBA" id="ARBA00006074"/>
    </source>
</evidence>
<accession>A0ABQ5F9S1</accession>
<feature type="DNA-binding region" description="Homeobox" evidence="8">
    <location>
        <begin position="100"/>
        <end position="128"/>
    </location>
</feature>
<feature type="region of interest" description="Disordered" evidence="11">
    <location>
        <begin position="71"/>
        <end position="98"/>
    </location>
</feature>
<evidence type="ECO:0000259" key="12">
    <source>
        <dbReference type="PROSITE" id="PS50071"/>
    </source>
</evidence>
<keyword evidence="5 8" id="KW-0371">Homeobox</keyword>
<dbReference type="InterPro" id="IPR009057">
    <property type="entry name" value="Homeodomain-like_sf"/>
</dbReference>
<evidence type="ECO:0000256" key="8">
    <source>
        <dbReference type="PROSITE-ProRule" id="PRU00108"/>
    </source>
</evidence>
<proteinExistence type="inferred from homology"/>
<dbReference type="CDD" id="cd00086">
    <property type="entry name" value="homeodomain"/>
    <property type="match status" value="1"/>
</dbReference>
<reference evidence="13" key="2">
    <citation type="submission" date="2022-01" db="EMBL/GenBank/DDBJ databases">
        <authorList>
            <person name="Yamashiro T."/>
            <person name="Shiraishi A."/>
            <person name="Satake H."/>
            <person name="Nakayama K."/>
        </authorList>
    </citation>
    <scope>NUCLEOTIDE SEQUENCE</scope>
</reference>
<reference evidence="13" key="1">
    <citation type="journal article" date="2022" name="Int. J. Mol. Sci.">
        <title>Draft Genome of Tanacetum Coccineum: Genomic Comparison of Closely Related Tanacetum-Family Plants.</title>
        <authorList>
            <person name="Yamashiro T."/>
            <person name="Shiraishi A."/>
            <person name="Nakayama K."/>
            <person name="Satake H."/>
        </authorList>
    </citation>
    <scope>NUCLEOTIDE SEQUENCE</scope>
</reference>
<keyword evidence="6" id="KW-0804">Transcription</keyword>
<gene>
    <name evidence="13" type="ORF">Tco_1003553</name>
</gene>
<evidence type="ECO:0000256" key="11">
    <source>
        <dbReference type="SAM" id="MobiDB-lite"/>
    </source>
</evidence>
<dbReference type="PANTHER" id="PTHR45714">
    <property type="entry name" value="HOMEOBOX-LEUCINE ZIPPER PROTEIN HAT14"/>
    <property type="match status" value="1"/>
</dbReference>
<feature type="coiled-coil region" evidence="10">
    <location>
        <begin position="119"/>
        <end position="160"/>
    </location>
</feature>
<dbReference type="Pfam" id="PF00046">
    <property type="entry name" value="Homeodomain"/>
    <property type="match status" value="1"/>
</dbReference>
<keyword evidence="3" id="KW-0805">Transcription regulation</keyword>
<dbReference type="InterPro" id="IPR017970">
    <property type="entry name" value="Homeobox_CS"/>
</dbReference>
<organism evidence="13 14">
    <name type="scientific">Tanacetum coccineum</name>
    <dbReference type="NCBI Taxonomy" id="301880"/>
    <lineage>
        <taxon>Eukaryota</taxon>
        <taxon>Viridiplantae</taxon>
        <taxon>Streptophyta</taxon>
        <taxon>Embryophyta</taxon>
        <taxon>Tracheophyta</taxon>
        <taxon>Spermatophyta</taxon>
        <taxon>Magnoliopsida</taxon>
        <taxon>eudicotyledons</taxon>
        <taxon>Gunneridae</taxon>
        <taxon>Pentapetalae</taxon>
        <taxon>asterids</taxon>
        <taxon>campanulids</taxon>
        <taxon>Asterales</taxon>
        <taxon>Asteraceae</taxon>
        <taxon>Asteroideae</taxon>
        <taxon>Anthemideae</taxon>
        <taxon>Anthemidinae</taxon>
        <taxon>Tanacetum</taxon>
    </lineage>
</organism>
<name>A0ABQ5F9S1_9ASTR</name>
<feature type="domain" description="Homeobox" evidence="12">
    <location>
        <begin position="98"/>
        <end position="127"/>
    </location>
</feature>
<keyword evidence="10" id="KW-0175">Coiled coil</keyword>
<evidence type="ECO:0000313" key="13">
    <source>
        <dbReference type="EMBL" id="GJT60020.1"/>
    </source>
</evidence>
<keyword evidence="4 8" id="KW-0238">DNA-binding</keyword>
<comment type="subcellular location">
    <subcellularLocation>
        <location evidence="1 8 9">Nucleus</location>
    </subcellularLocation>
</comment>
<dbReference type="Proteomes" id="UP001151760">
    <property type="component" value="Unassembled WGS sequence"/>
</dbReference>
<keyword evidence="7 8" id="KW-0539">Nucleus</keyword>
<evidence type="ECO:0000256" key="7">
    <source>
        <dbReference type="ARBA" id="ARBA00023242"/>
    </source>
</evidence>
<protein>
    <submittedName>
        <fullName evidence="13">Homeobox-leucine zipper protein HAT22-like protein</fullName>
    </submittedName>
</protein>
<evidence type="ECO:0000256" key="3">
    <source>
        <dbReference type="ARBA" id="ARBA00023015"/>
    </source>
</evidence>
<dbReference type="SUPFAM" id="SSF46689">
    <property type="entry name" value="Homeodomain-like"/>
    <property type="match status" value="1"/>
</dbReference>
<evidence type="ECO:0000313" key="14">
    <source>
        <dbReference type="Proteomes" id="UP001151760"/>
    </source>
</evidence>
<dbReference type="SMART" id="SM00389">
    <property type="entry name" value="HOX"/>
    <property type="match status" value="1"/>
</dbReference>
<dbReference type="Gene3D" id="1.10.10.60">
    <property type="entry name" value="Homeodomain-like"/>
    <property type="match status" value="1"/>
</dbReference>
<evidence type="ECO:0000256" key="5">
    <source>
        <dbReference type="ARBA" id="ARBA00023155"/>
    </source>
</evidence>
<dbReference type="InterPro" id="IPR003106">
    <property type="entry name" value="Leu_zip_homeo"/>
</dbReference>
<dbReference type="EMBL" id="BQNB010017161">
    <property type="protein sequence ID" value="GJT60020.1"/>
    <property type="molecule type" value="Genomic_DNA"/>
</dbReference>
<dbReference type="SMART" id="SM00340">
    <property type="entry name" value="HALZ"/>
    <property type="match status" value="1"/>
</dbReference>
<evidence type="ECO:0000256" key="1">
    <source>
        <dbReference type="ARBA" id="ARBA00004123"/>
    </source>
</evidence>
<comment type="similarity">
    <text evidence="2">Belongs to the HD-ZIP homeobox family. Class II subfamily.</text>
</comment>
<comment type="caution">
    <text evidence="13">The sequence shown here is derived from an EMBL/GenBank/DDBJ whole genome shotgun (WGS) entry which is preliminary data.</text>
</comment>